<dbReference type="Proteomes" id="UP000284731">
    <property type="component" value="Unassembled WGS sequence"/>
</dbReference>
<proteinExistence type="predicted"/>
<protein>
    <recommendedName>
        <fullName evidence="4">Lipoprotein</fullName>
    </recommendedName>
</protein>
<dbReference type="PROSITE" id="PS51257">
    <property type="entry name" value="PROKAR_LIPOPROTEIN"/>
    <property type="match status" value="1"/>
</dbReference>
<dbReference type="RefSeq" id="WP_118765267.1">
    <property type="nucleotide sequence ID" value="NZ_CABJCF010000004.1"/>
</dbReference>
<evidence type="ECO:0000313" key="2">
    <source>
        <dbReference type="EMBL" id="RGT54298.1"/>
    </source>
</evidence>
<organism evidence="2 3">
    <name type="scientific">Solobacterium moorei</name>
    <dbReference type="NCBI Taxonomy" id="102148"/>
    <lineage>
        <taxon>Bacteria</taxon>
        <taxon>Bacillati</taxon>
        <taxon>Bacillota</taxon>
        <taxon>Erysipelotrichia</taxon>
        <taxon>Erysipelotrichales</taxon>
        <taxon>Erysipelotrichaceae</taxon>
        <taxon>Solobacterium</taxon>
    </lineage>
</organism>
<gene>
    <name evidence="2" type="ORF">DWX20_09030</name>
</gene>
<evidence type="ECO:0000313" key="3">
    <source>
        <dbReference type="Proteomes" id="UP000284731"/>
    </source>
</evidence>
<dbReference type="AlphaFoldDB" id="A0A412PBK6"/>
<dbReference type="EMBL" id="QRWX01000004">
    <property type="protein sequence ID" value="RGT54298.1"/>
    <property type="molecule type" value="Genomic_DNA"/>
</dbReference>
<comment type="caution">
    <text evidence="2">The sequence shown here is derived from an EMBL/GenBank/DDBJ whole genome shotgun (WGS) entry which is preliminary data.</text>
</comment>
<reference evidence="2 3" key="1">
    <citation type="submission" date="2018-08" db="EMBL/GenBank/DDBJ databases">
        <title>A genome reference for cultivated species of the human gut microbiota.</title>
        <authorList>
            <person name="Zou Y."/>
            <person name="Xue W."/>
            <person name="Luo G."/>
        </authorList>
    </citation>
    <scope>NUCLEOTIDE SEQUENCE [LARGE SCALE GENOMIC DNA]</scope>
    <source>
        <strain evidence="2 3">AF18-46</strain>
    </source>
</reference>
<name>A0A412PBK6_9FIRM</name>
<feature type="signal peptide" evidence="1">
    <location>
        <begin position="1"/>
        <end position="22"/>
    </location>
</feature>
<sequence>MKYTRKLYLAFLSVVLAFTLTACNKPTSDSSSSGKKASEEVMTFATILHDAKSLNYETHMYSKYLDKYRNARTYKYRMLGRHGEIIFEPQSFLEKIYHRDRDLEDSSGEKKAIDEFVLMGGEPDNARFSITYYSPRKGVSYSGFKNKEGIIDWRNTKDWKYTLISIDEEKDPEVGHSDEFYKLCEAYADKFTRAEDNQFVYLEFKGDAMDNMDLVSAFRSTILDNEVFEREKDNVTALELQIQIVLEKTENGEYKLTPNEAKIVINTTLENKETKTKMSIDDHYQLYVMGINQVSEIIAPDPAKELMEKEAQK</sequence>
<evidence type="ECO:0008006" key="4">
    <source>
        <dbReference type="Google" id="ProtNLM"/>
    </source>
</evidence>
<keyword evidence="1" id="KW-0732">Signal</keyword>
<evidence type="ECO:0000256" key="1">
    <source>
        <dbReference type="SAM" id="SignalP"/>
    </source>
</evidence>
<accession>A0A412PBK6</accession>
<feature type="chain" id="PRO_5038992549" description="Lipoprotein" evidence="1">
    <location>
        <begin position="23"/>
        <end position="313"/>
    </location>
</feature>